<evidence type="ECO:0000256" key="4">
    <source>
        <dbReference type="ARBA" id="ARBA00022679"/>
    </source>
</evidence>
<dbReference type="Gene3D" id="1.10.3810.10">
    <property type="entry name" value="Biosynthetic peptidoglycan transglycosylase-like"/>
    <property type="match status" value="1"/>
</dbReference>
<accession>A0ABT2H463</accession>
<dbReference type="InterPro" id="IPR001460">
    <property type="entry name" value="PCN-bd_Tpept"/>
</dbReference>
<keyword evidence="5" id="KW-0378">Hydrolase</keyword>
<evidence type="ECO:0000256" key="1">
    <source>
        <dbReference type="ARBA" id="ARBA00022645"/>
    </source>
</evidence>
<feature type="transmembrane region" description="Helical" evidence="10">
    <location>
        <begin position="23"/>
        <end position="46"/>
    </location>
</feature>
<dbReference type="RefSeq" id="WP_259539580.1">
    <property type="nucleotide sequence ID" value="NZ_JANLCJ010000004.1"/>
</dbReference>
<evidence type="ECO:0000256" key="10">
    <source>
        <dbReference type="SAM" id="Phobius"/>
    </source>
</evidence>
<comment type="caution">
    <text evidence="13">The sequence shown here is derived from an EMBL/GenBank/DDBJ whole genome shotgun (WGS) entry which is preliminary data.</text>
</comment>
<dbReference type="Gene3D" id="3.40.710.10">
    <property type="entry name" value="DD-peptidase/beta-lactamase superfamily"/>
    <property type="match status" value="1"/>
</dbReference>
<proteinExistence type="predicted"/>
<dbReference type="SUPFAM" id="SSF53955">
    <property type="entry name" value="Lysozyme-like"/>
    <property type="match status" value="1"/>
</dbReference>
<reference evidence="13" key="1">
    <citation type="submission" date="2022-08" db="EMBL/GenBank/DDBJ databases">
        <authorList>
            <person name="Deng Y."/>
            <person name="Han X.-F."/>
            <person name="Zhang Y.-Q."/>
        </authorList>
    </citation>
    <scope>NUCLEOTIDE SEQUENCE</scope>
    <source>
        <strain evidence="13">CPCC 203386</strain>
    </source>
</reference>
<dbReference type="InterPro" id="IPR036950">
    <property type="entry name" value="PBP_transglycosylase"/>
</dbReference>
<name>A0ABT2H463_9MICO</name>
<protein>
    <submittedName>
        <fullName evidence="13">Penicillin-binding protein</fullName>
    </submittedName>
</protein>
<dbReference type="PANTHER" id="PTHR32282">
    <property type="entry name" value="BINDING PROTEIN TRANSPEPTIDASE, PUTATIVE-RELATED"/>
    <property type="match status" value="1"/>
</dbReference>
<keyword evidence="2" id="KW-0645">Protease</keyword>
<evidence type="ECO:0000256" key="3">
    <source>
        <dbReference type="ARBA" id="ARBA00022676"/>
    </source>
</evidence>
<evidence type="ECO:0000256" key="6">
    <source>
        <dbReference type="ARBA" id="ARBA00023268"/>
    </source>
</evidence>
<evidence type="ECO:0000313" key="13">
    <source>
        <dbReference type="EMBL" id="MCS5734713.1"/>
    </source>
</evidence>
<feature type="domain" description="Penicillin-binding protein transpeptidase" evidence="11">
    <location>
        <begin position="385"/>
        <end position="688"/>
    </location>
</feature>
<keyword evidence="6" id="KW-0511">Multifunctional enzyme</keyword>
<dbReference type="InterPro" id="IPR050396">
    <property type="entry name" value="Glycosyltr_51/Transpeptidase"/>
</dbReference>
<evidence type="ECO:0000313" key="14">
    <source>
        <dbReference type="Proteomes" id="UP001165586"/>
    </source>
</evidence>
<organism evidence="13 14">
    <name type="scientific">Herbiconiux daphne</name>
    <dbReference type="NCBI Taxonomy" id="2970914"/>
    <lineage>
        <taxon>Bacteria</taxon>
        <taxon>Bacillati</taxon>
        <taxon>Actinomycetota</taxon>
        <taxon>Actinomycetes</taxon>
        <taxon>Micrococcales</taxon>
        <taxon>Microbacteriaceae</taxon>
        <taxon>Herbiconiux</taxon>
    </lineage>
</organism>
<feature type="region of interest" description="Disordered" evidence="9">
    <location>
        <begin position="693"/>
        <end position="791"/>
    </location>
</feature>
<sequence>MPESPNRLVNAFQRLVDGTKRPVGMILGLSVVAALLVTVMAVPAMAVTGVYASRSVDVLDTLPDGIRPGTLAQKSEIYATNSDGSTSLLATVFDQNRQEVGWDDISQYVKDAVVSTEDPRFYEHSGVDLASTLRAAVGNLTSGGVESGASTITMQYVRNILVQQAEMLDTKAERDAAYEAATTESLDRKLMEMRYAIALEKQYSKDDILLGYLNIANFGGSVYGIEAAAQYYFGVSARDLTIAQAATLAATVNEPNGLRIDRPENIADNEARRNEDVLASMLKEQSITKAQYDEAVATPVTPNITEPTTGCQAAASGAAYFCDYVTWIVKNDPTFGDTADQRWQHFKQGGYKIYTTLNTALQANADETMKEYIPATYDGADLGSTIVTVEPGTGRILAMAQNTTFDDDPSTTTPGATAVNYNTDIDYGGSSGFQVGSTYKVFTLADWLSKGHTLSDRVSGNEQTYDFSQFTNSCTGPTSGTWTPKNDGSARPGTMSVQSALTNSVNNAFAVMAEQLDMCDIKKSAESLGVHRADGDELGTNPSDILGTNEIAPLTMAAAYAGIAASGLYCAPVAIDRIVDPEGTEITPPQANCTQAVQPNIAATLAYAMLGPIEDGTATASNPNDDITHIGKTGTTDNEKDTWMVGASTAAATAVWVGNVSGNVSMTEIDPNDYAGSTVRHRIWRSVMTANDDVLGGGEFPEPDEALVDGSTTRFDSNGTSTGSGSDSGTGSGSGDSDGTTPTVPPATVPDVPAPAPTQAPAEPTPAPEPTVAPTPGADPGTGGAAPAPGQ</sequence>
<keyword evidence="4" id="KW-0808">Transferase</keyword>
<comment type="catalytic activity">
    <reaction evidence="7">
        <text>Preferential cleavage: (Ac)2-L-Lys-D-Ala-|-D-Ala. Also transpeptidation of peptidyl-alanyl moieties that are N-acyl substituents of D-alanine.</text>
        <dbReference type="EC" id="3.4.16.4"/>
    </reaction>
</comment>
<dbReference type="InterPro" id="IPR012338">
    <property type="entry name" value="Beta-lactam/transpept-like"/>
</dbReference>
<dbReference type="InterPro" id="IPR001264">
    <property type="entry name" value="Glyco_trans_51"/>
</dbReference>
<comment type="catalytic activity">
    <reaction evidence="8">
        <text>[GlcNAc-(1-&gt;4)-Mur2Ac(oyl-L-Ala-gamma-D-Glu-L-Lys-D-Ala-D-Ala)](n)-di-trans,octa-cis-undecaprenyl diphosphate + beta-D-GlcNAc-(1-&gt;4)-Mur2Ac(oyl-L-Ala-gamma-D-Glu-L-Lys-D-Ala-D-Ala)-di-trans,octa-cis-undecaprenyl diphosphate = [GlcNAc-(1-&gt;4)-Mur2Ac(oyl-L-Ala-gamma-D-Glu-L-Lys-D-Ala-D-Ala)](n+1)-di-trans,octa-cis-undecaprenyl diphosphate + di-trans,octa-cis-undecaprenyl diphosphate + H(+)</text>
        <dbReference type="Rhea" id="RHEA:23708"/>
        <dbReference type="Rhea" id="RHEA-COMP:9602"/>
        <dbReference type="Rhea" id="RHEA-COMP:9603"/>
        <dbReference type="ChEBI" id="CHEBI:15378"/>
        <dbReference type="ChEBI" id="CHEBI:58405"/>
        <dbReference type="ChEBI" id="CHEBI:60033"/>
        <dbReference type="ChEBI" id="CHEBI:78435"/>
        <dbReference type="EC" id="2.4.99.28"/>
    </reaction>
</comment>
<dbReference type="EMBL" id="JANLCJ010000004">
    <property type="protein sequence ID" value="MCS5734713.1"/>
    <property type="molecule type" value="Genomic_DNA"/>
</dbReference>
<dbReference type="Pfam" id="PF00905">
    <property type="entry name" value="Transpeptidase"/>
    <property type="match status" value="1"/>
</dbReference>
<dbReference type="Proteomes" id="UP001165586">
    <property type="component" value="Unassembled WGS sequence"/>
</dbReference>
<keyword evidence="14" id="KW-1185">Reference proteome</keyword>
<gene>
    <name evidence="13" type="ORF">N1032_13295</name>
</gene>
<keyword evidence="10" id="KW-0472">Membrane</keyword>
<keyword evidence="10" id="KW-1133">Transmembrane helix</keyword>
<feature type="compositionally biased region" description="Low complexity" evidence="9">
    <location>
        <begin position="774"/>
        <end position="791"/>
    </location>
</feature>
<dbReference type="PANTHER" id="PTHR32282:SF33">
    <property type="entry name" value="PEPTIDOGLYCAN GLYCOSYLTRANSFERASE"/>
    <property type="match status" value="1"/>
</dbReference>
<dbReference type="InterPro" id="IPR023346">
    <property type="entry name" value="Lysozyme-like_dom_sf"/>
</dbReference>
<evidence type="ECO:0000259" key="12">
    <source>
        <dbReference type="Pfam" id="PF00912"/>
    </source>
</evidence>
<evidence type="ECO:0000256" key="2">
    <source>
        <dbReference type="ARBA" id="ARBA00022670"/>
    </source>
</evidence>
<evidence type="ECO:0000256" key="7">
    <source>
        <dbReference type="ARBA" id="ARBA00034000"/>
    </source>
</evidence>
<dbReference type="Pfam" id="PF00912">
    <property type="entry name" value="Transgly"/>
    <property type="match status" value="1"/>
</dbReference>
<keyword evidence="10" id="KW-0812">Transmembrane</keyword>
<feature type="compositionally biased region" description="Low complexity" evidence="9">
    <location>
        <begin position="716"/>
        <end position="725"/>
    </location>
</feature>
<feature type="domain" description="Glycosyl transferase family 51" evidence="12">
    <location>
        <begin position="89"/>
        <end position="281"/>
    </location>
</feature>
<evidence type="ECO:0000256" key="8">
    <source>
        <dbReference type="ARBA" id="ARBA00049902"/>
    </source>
</evidence>
<dbReference type="SUPFAM" id="SSF56601">
    <property type="entry name" value="beta-lactamase/transpeptidase-like"/>
    <property type="match status" value="1"/>
</dbReference>
<evidence type="ECO:0000256" key="9">
    <source>
        <dbReference type="SAM" id="MobiDB-lite"/>
    </source>
</evidence>
<feature type="compositionally biased region" description="Pro residues" evidence="9">
    <location>
        <begin position="743"/>
        <end position="773"/>
    </location>
</feature>
<evidence type="ECO:0000259" key="11">
    <source>
        <dbReference type="Pfam" id="PF00905"/>
    </source>
</evidence>
<evidence type="ECO:0000256" key="5">
    <source>
        <dbReference type="ARBA" id="ARBA00022801"/>
    </source>
</evidence>
<feature type="compositionally biased region" description="Gly residues" evidence="9">
    <location>
        <begin position="726"/>
        <end position="736"/>
    </location>
</feature>
<keyword evidence="3" id="KW-0328">Glycosyltransferase</keyword>
<keyword evidence="1" id="KW-0121">Carboxypeptidase</keyword>